<proteinExistence type="predicted"/>
<protein>
    <submittedName>
        <fullName evidence="1">Uncharacterized protein</fullName>
    </submittedName>
</protein>
<gene>
    <name evidence="1" type="ORF">L1987_21541</name>
</gene>
<evidence type="ECO:0000313" key="1">
    <source>
        <dbReference type="EMBL" id="KAI3811809.1"/>
    </source>
</evidence>
<comment type="caution">
    <text evidence="1">The sequence shown here is derived from an EMBL/GenBank/DDBJ whole genome shotgun (WGS) entry which is preliminary data.</text>
</comment>
<accession>A0ACB9IU60</accession>
<dbReference type="Proteomes" id="UP001056120">
    <property type="component" value="Linkage Group LG07"/>
</dbReference>
<evidence type="ECO:0000313" key="2">
    <source>
        <dbReference type="Proteomes" id="UP001056120"/>
    </source>
</evidence>
<organism evidence="1 2">
    <name type="scientific">Smallanthus sonchifolius</name>
    <dbReference type="NCBI Taxonomy" id="185202"/>
    <lineage>
        <taxon>Eukaryota</taxon>
        <taxon>Viridiplantae</taxon>
        <taxon>Streptophyta</taxon>
        <taxon>Embryophyta</taxon>
        <taxon>Tracheophyta</taxon>
        <taxon>Spermatophyta</taxon>
        <taxon>Magnoliopsida</taxon>
        <taxon>eudicotyledons</taxon>
        <taxon>Gunneridae</taxon>
        <taxon>Pentapetalae</taxon>
        <taxon>asterids</taxon>
        <taxon>campanulids</taxon>
        <taxon>Asterales</taxon>
        <taxon>Asteraceae</taxon>
        <taxon>Asteroideae</taxon>
        <taxon>Heliantheae alliance</taxon>
        <taxon>Millerieae</taxon>
        <taxon>Smallanthus</taxon>
    </lineage>
</organism>
<keyword evidence="2" id="KW-1185">Reference proteome</keyword>
<sequence>MSNTAKKACLFSYWTVFVYNGIKDPITVHVQSGDDDLGNHTLALNDNENWSFCEGATFKTLFYAHFYWNSKTILFDVFDDDTSEKYCAKWKFRKERRCFWLVREDGFYLGAQLNPFPEGWTKLHDWSFSDDELRNNAAHVVTCNDQQREIVVPQNIDGKQIDRVFTFDKAVEVMGVYDCESNCKLLSCISKKFIESKSIQVIKRFTKTFNLSGPTAVERGMMVVLDHY</sequence>
<dbReference type="EMBL" id="CM042024">
    <property type="protein sequence ID" value="KAI3811809.1"/>
    <property type="molecule type" value="Genomic_DNA"/>
</dbReference>
<name>A0ACB9IU60_9ASTR</name>
<reference evidence="1 2" key="2">
    <citation type="journal article" date="2022" name="Mol. Ecol. Resour.">
        <title>The genomes of chicory, endive, great burdock and yacon provide insights into Asteraceae paleo-polyploidization history and plant inulin production.</title>
        <authorList>
            <person name="Fan W."/>
            <person name="Wang S."/>
            <person name="Wang H."/>
            <person name="Wang A."/>
            <person name="Jiang F."/>
            <person name="Liu H."/>
            <person name="Zhao H."/>
            <person name="Xu D."/>
            <person name="Zhang Y."/>
        </authorList>
    </citation>
    <scope>NUCLEOTIDE SEQUENCE [LARGE SCALE GENOMIC DNA]</scope>
    <source>
        <strain evidence="2">cv. Yunnan</strain>
        <tissue evidence="1">Leaves</tissue>
    </source>
</reference>
<reference evidence="2" key="1">
    <citation type="journal article" date="2022" name="Mol. Ecol. Resour.">
        <title>The genomes of chicory, endive, great burdock and yacon provide insights into Asteraceae palaeo-polyploidization history and plant inulin production.</title>
        <authorList>
            <person name="Fan W."/>
            <person name="Wang S."/>
            <person name="Wang H."/>
            <person name="Wang A."/>
            <person name="Jiang F."/>
            <person name="Liu H."/>
            <person name="Zhao H."/>
            <person name="Xu D."/>
            <person name="Zhang Y."/>
        </authorList>
    </citation>
    <scope>NUCLEOTIDE SEQUENCE [LARGE SCALE GENOMIC DNA]</scope>
    <source>
        <strain evidence="2">cv. Yunnan</strain>
    </source>
</reference>